<reference evidence="2 3" key="1">
    <citation type="submission" date="2019-02" db="EMBL/GenBank/DDBJ databases">
        <title>Deep-cultivation of Planctomycetes and their phenomic and genomic characterization uncovers novel biology.</title>
        <authorList>
            <person name="Wiegand S."/>
            <person name="Jogler M."/>
            <person name="Boedeker C."/>
            <person name="Pinto D."/>
            <person name="Vollmers J."/>
            <person name="Rivas-Marin E."/>
            <person name="Kohn T."/>
            <person name="Peeters S.H."/>
            <person name="Heuer A."/>
            <person name="Rast P."/>
            <person name="Oberbeckmann S."/>
            <person name="Bunk B."/>
            <person name="Jeske O."/>
            <person name="Meyerdierks A."/>
            <person name="Storesund J.E."/>
            <person name="Kallscheuer N."/>
            <person name="Luecker S."/>
            <person name="Lage O.M."/>
            <person name="Pohl T."/>
            <person name="Merkel B.J."/>
            <person name="Hornburger P."/>
            <person name="Mueller R.-W."/>
            <person name="Bruemmer F."/>
            <person name="Labrenz M."/>
            <person name="Spormann A.M."/>
            <person name="Op den Camp H."/>
            <person name="Overmann J."/>
            <person name="Amann R."/>
            <person name="Jetten M.S.M."/>
            <person name="Mascher T."/>
            <person name="Medema M.H."/>
            <person name="Devos D.P."/>
            <person name="Kaster A.-K."/>
            <person name="Ovreas L."/>
            <person name="Rohde M."/>
            <person name="Galperin M.Y."/>
            <person name="Jogler C."/>
        </authorList>
    </citation>
    <scope>NUCLEOTIDE SEQUENCE [LARGE SCALE GENOMIC DNA]</scope>
    <source>
        <strain evidence="2 3">I41</strain>
    </source>
</reference>
<keyword evidence="3" id="KW-1185">Reference proteome</keyword>
<dbReference type="KEGG" id="llh:I41_11650"/>
<evidence type="ECO:0000313" key="3">
    <source>
        <dbReference type="Proteomes" id="UP000317909"/>
    </source>
</evidence>
<proteinExistence type="predicted"/>
<name>A0A517TUF7_9BACT</name>
<sequence length="314" mass="33176">MIRRFFVLLALPGLTLLGVSGCSKPALDPAVVAKHRTALLLGEEPDGAQTVLEVREVMFGAPAETGVPHDHDGDGVADHAPEDHPAEEEATEGADHDHDGDGAADHAAEDHDHAAEGEADHDHDGDGKSDHAAEEHDAAHEEGEEHDHDHDGDGKADHAAEEHDHAHEGDDHDHADHDHAHETKSPLVEELDVVLVGSVGGVPNPSDQSTPDFPFAKGQAIFFLVDPEVAAEAEEHAHTHAPGEECAFCAAHAGDAAHAIAVVQFADEKGKPLAVDSRELFELKEKETVVVKGKAKAAANGMITVDATGLYVRR</sequence>
<feature type="region of interest" description="Disordered" evidence="1">
    <location>
        <begin position="63"/>
        <end position="185"/>
    </location>
</feature>
<dbReference type="EMBL" id="CP036339">
    <property type="protein sequence ID" value="QDT72000.1"/>
    <property type="molecule type" value="Genomic_DNA"/>
</dbReference>
<organism evidence="2 3">
    <name type="scientific">Lacipirellula limnantheis</name>
    <dbReference type="NCBI Taxonomy" id="2528024"/>
    <lineage>
        <taxon>Bacteria</taxon>
        <taxon>Pseudomonadati</taxon>
        <taxon>Planctomycetota</taxon>
        <taxon>Planctomycetia</taxon>
        <taxon>Pirellulales</taxon>
        <taxon>Lacipirellulaceae</taxon>
        <taxon>Lacipirellula</taxon>
    </lineage>
</organism>
<feature type="compositionally biased region" description="Basic and acidic residues" evidence="1">
    <location>
        <begin position="93"/>
        <end position="184"/>
    </location>
</feature>
<gene>
    <name evidence="2" type="ORF">I41_11650</name>
</gene>
<accession>A0A517TUF7</accession>
<evidence type="ECO:0000313" key="2">
    <source>
        <dbReference type="EMBL" id="QDT72000.1"/>
    </source>
</evidence>
<dbReference type="RefSeq" id="WP_145431605.1">
    <property type="nucleotide sequence ID" value="NZ_CP036339.1"/>
</dbReference>
<dbReference type="OrthoDB" id="291469at2"/>
<dbReference type="PROSITE" id="PS51257">
    <property type="entry name" value="PROKAR_LIPOPROTEIN"/>
    <property type="match status" value="1"/>
</dbReference>
<dbReference type="Proteomes" id="UP000317909">
    <property type="component" value="Chromosome"/>
</dbReference>
<protein>
    <submittedName>
        <fullName evidence="2">Uncharacterized protein</fullName>
    </submittedName>
</protein>
<dbReference type="AlphaFoldDB" id="A0A517TUF7"/>
<feature type="compositionally biased region" description="Basic and acidic residues" evidence="1">
    <location>
        <begin position="67"/>
        <end position="84"/>
    </location>
</feature>
<evidence type="ECO:0000256" key="1">
    <source>
        <dbReference type="SAM" id="MobiDB-lite"/>
    </source>
</evidence>